<reference evidence="2 3" key="1">
    <citation type="submission" date="2018-04" db="EMBL/GenBank/DDBJ databases">
        <title>Massilia violaceinigra sp. nov., a novel purple-pigmented bacterium isolated from Tianshan glacier, Xinjiang, China.</title>
        <authorList>
            <person name="Wang H."/>
        </authorList>
    </citation>
    <scope>NUCLEOTIDE SEQUENCE [LARGE SCALE GENOMIC DNA]</scope>
    <source>
        <strain evidence="2 3">B448-2</strain>
    </source>
</reference>
<dbReference type="PROSITE" id="PS51352">
    <property type="entry name" value="THIOREDOXIN_2"/>
    <property type="match status" value="1"/>
</dbReference>
<dbReference type="Proteomes" id="UP000241421">
    <property type="component" value="Unassembled WGS sequence"/>
</dbReference>
<dbReference type="Pfam" id="PF00085">
    <property type="entry name" value="Thioredoxin"/>
    <property type="match status" value="1"/>
</dbReference>
<dbReference type="Gene3D" id="3.40.30.10">
    <property type="entry name" value="Glutaredoxin"/>
    <property type="match status" value="1"/>
</dbReference>
<protein>
    <submittedName>
        <fullName evidence="2">Thioredoxin</fullName>
    </submittedName>
</protein>
<dbReference type="EMBL" id="PXWF02000302">
    <property type="protein sequence ID" value="PWF42107.1"/>
    <property type="molecule type" value="Genomic_DNA"/>
</dbReference>
<sequence length="108" mass="11485">MSKPYDTVQPERGAVAALPGVVALEFGVDWCGYCQRAKPAIEAALAESTQVRHIKVEDGSGRTLGRAFRVKLWPTVVILRDGEEVARVVRPGSADAVRAALREAGAAA</sequence>
<evidence type="ECO:0000313" key="3">
    <source>
        <dbReference type="Proteomes" id="UP000241421"/>
    </source>
</evidence>
<evidence type="ECO:0000313" key="2">
    <source>
        <dbReference type="EMBL" id="PWF42107.1"/>
    </source>
</evidence>
<dbReference type="SUPFAM" id="SSF52833">
    <property type="entry name" value="Thioredoxin-like"/>
    <property type="match status" value="1"/>
</dbReference>
<dbReference type="CDD" id="cd02947">
    <property type="entry name" value="TRX_family"/>
    <property type="match status" value="1"/>
</dbReference>
<dbReference type="AlphaFoldDB" id="A0A2U2HEN5"/>
<feature type="domain" description="Thioredoxin" evidence="1">
    <location>
        <begin position="1"/>
        <end position="106"/>
    </location>
</feature>
<dbReference type="InterPro" id="IPR013766">
    <property type="entry name" value="Thioredoxin_domain"/>
</dbReference>
<dbReference type="InterPro" id="IPR036249">
    <property type="entry name" value="Thioredoxin-like_sf"/>
</dbReference>
<accession>A0A2U2HEN5</accession>
<gene>
    <name evidence="2" type="ORF">C7C56_023300</name>
</gene>
<evidence type="ECO:0000259" key="1">
    <source>
        <dbReference type="PROSITE" id="PS51352"/>
    </source>
</evidence>
<proteinExistence type="predicted"/>
<organism evidence="2 3">
    <name type="scientific">Massilia glaciei</name>
    <dbReference type="NCBI Taxonomy" id="1524097"/>
    <lineage>
        <taxon>Bacteria</taxon>
        <taxon>Pseudomonadati</taxon>
        <taxon>Pseudomonadota</taxon>
        <taxon>Betaproteobacteria</taxon>
        <taxon>Burkholderiales</taxon>
        <taxon>Oxalobacteraceae</taxon>
        <taxon>Telluria group</taxon>
        <taxon>Massilia</taxon>
    </lineage>
</organism>
<dbReference type="OrthoDB" id="215495at2"/>
<keyword evidence="3" id="KW-1185">Reference proteome</keyword>
<name>A0A2U2HEN5_9BURK</name>
<comment type="caution">
    <text evidence="2">The sequence shown here is derived from an EMBL/GenBank/DDBJ whole genome shotgun (WGS) entry which is preliminary data.</text>
</comment>
<dbReference type="RefSeq" id="WP_106759760.1">
    <property type="nucleotide sequence ID" value="NZ_PXWF02000302.1"/>
</dbReference>